<feature type="transmembrane region" description="Helical" evidence="1">
    <location>
        <begin position="379"/>
        <end position="400"/>
    </location>
</feature>
<dbReference type="EMBL" id="HG805960">
    <property type="protein sequence ID" value="CDW55521.1"/>
    <property type="molecule type" value="Genomic_DNA"/>
</dbReference>
<dbReference type="InterPro" id="IPR013234">
    <property type="entry name" value="PIGA_GPI_anchor_biosynthesis"/>
</dbReference>
<sequence length="408" mass="45892">DPFQKVSPFTAAEHFISDYFCPNTGGVESHIYHLASCLMKLGHKVIVVTHTYGERRGVVFLRNGIKVYYLPFLVFHEQCSLPTFFVTLPAARFILIREKVNLVHGHSVKFMLHAKMLGIHTVFTDHSLFGFSDLASISGNKMLQFSLVNCDLVICVSHTSKENTVLRAKLPASRVYVIPNALNPDYFKPAPVKHNSITIIVAGRMVYRKGVDLLASVLPMVCSRYDCVDFIIAGDGPKRILLEETRERHSLQERLRLIGNVPHNRMGQVSMLCVICIVPCVNFAGGYLNISLHIVSTNVGGIPEVLPSDLITLAEPSIQGIVDALDSAIQRYWANSLPDPMEVHTRIRQMYSWSDVAERTEHVYFDALKRIDFRYLQNGYLFGIIMYVVAIVEIGILKLLSVVSPIYQ</sequence>
<feature type="domain" description="PIGA GPI anchor biosynthesis" evidence="2">
    <location>
        <begin position="50"/>
        <end position="133"/>
    </location>
</feature>
<organism evidence="3 4">
    <name type="scientific">Trichuris trichiura</name>
    <name type="common">Whipworm</name>
    <name type="synonym">Trichocephalus trichiurus</name>
    <dbReference type="NCBI Taxonomy" id="36087"/>
    <lineage>
        <taxon>Eukaryota</taxon>
        <taxon>Metazoa</taxon>
        <taxon>Ecdysozoa</taxon>
        <taxon>Nematoda</taxon>
        <taxon>Enoplea</taxon>
        <taxon>Dorylaimia</taxon>
        <taxon>Trichinellida</taxon>
        <taxon>Trichuridae</taxon>
        <taxon>Trichuris</taxon>
    </lineage>
</organism>
<dbReference type="PANTHER" id="PTHR45871">
    <property type="entry name" value="N-ACETYLGLUCOSAMINYL-PHOSPHATIDYLINOSITOL BIOSYNTHETIC PROTEIN"/>
    <property type="match status" value="1"/>
</dbReference>
<keyword evidence="1" id="KW-0812">Transmembrane</keyword>
<dbReference type="Proteomes" id="UP000030665">
    <property type="component" value="Unassembled WGS sequence"/>
</dbReference>
<dbReference type="GO" id="GO:0006506">
    <property type="term" value="P:GPI anchor biosynthetic process"/>
    <property type="evidence" value="ECO:0007669"/>
    <property type="project" value="InterPro"/>
</dbReference>
<dbReference type="Gene3D" id="3.40.50.2000">
    <property type="entry name" value="Glycogen Phosphorylase B"/>
    <property type="match status" value="2"/>
</dbReference>
<keyword evidence="1" id="KW-1133">Transmembrane helix</keyword>
<feature type="non-terminal residue" evidence="3">
    <location>
        <position position="1"/>
    </location>
</feature>
<name>A0A077Z5U1_TRITR</name>
<evidence type="ECO:0000313" key="4">
    <source>
        <dbReference type="Proteomes" id="UP000030665"/>
    </source>
</evidence>
<dbReference type="GO" id="GO:0017176">
    <property type="term" value="F:phosphatidylinositol N-acetylglucosaminyltransferase activity"/>
    <property type="evidence" value="ECO:0007669"/>
    <property type="project" value="TreeGrafter"/>
</dbReference>
<keyword evidence="4" id="KW-1185">Reference proteome</keyword>
<dbReference type="STRING" id="36087.A0A077Z5U1"/>
<reference evidence="3" key="2">
    <citation type="submission" date="2014-03" db="EMBL/GenBank/DDBJ databases">
        <title>The whipworm genome and dual-species transcriptomics of an intimate host-pathogen interaction.</title>
        <authorList>
            <person name="Foth B.J."/>
            <person name="Tsai I.J."/>
            <person name="Reid A.J."/>
            <person name="Bancroft A.J."/>
            <person name="Nichol S."/>
            <person name="Tracey A."/>
            <person name="Holroyd N."/>
            <person name="Cotton J.A."/>
            <person name="Stanley E.J."/>
            <person name="Zarowiecki M."/>
            <person name="Liu J.Z."/>
            <person name="Huckvale T."/>
            <person name="Cooper P.J."/>
            <person name="Grencis R.K."/>
            <person name="Berriman M."/>
        </authorList>
    </citation>
    <scope>NUCLEOTIDE SEQUENCE [LARGE SCALE GENOMIC DNA]</scope>
</reference>
<dbReference type="AlphaFoldDB" id="A0A077Z5U1"/>
<evidence type="ECO:0000256" key="1">
    <source>
        <dbReference type="SAM" id="Phobius"/>
    </source>
</evidence>
<dbReference type="GO" id="GO:0000506">
    <property type="term" value="C:glycosylphosphatidylinositol-N-acetylglucosaminyltransferase (GPI-GnT) complex"/>
    <property type="evidence" value="ECO:0007669"/>
    <property type="project" value="TreeGrafter"/>
</dbReference>
<protein>
    <submittedName>
        <fullName evidence="3">Phosphatidylinositol</fullName>
    </submittedName>
</protein>
<dbReference type="PANTHER" id="PTHR45871:SF1">
    <property type="entry name" value="PHOSPHATIDYLINOSITOL N-ACETYLGLUCOSAMINYLTRANSFERASE SUBUNIT A"/>
    <property type="match status" value="1"/>
</dbReference>
<accession>A0A077Z5U1</accession>
<reference evidence="3" key="1">
    <citation type="submission" date="2014-01" db="EMBL/GenBank/DDBJ databases">
        <authorList>
            <person name="Aslett M."/>
        </authorList>
    </citation>
    <scope>NUCLEOTIDE SEQUENCE</scope>
</reference>
<keyword evidence="1" id="KW-0472">Membrane</keyword>
<evidence type="ECO:0000259" key="2">
    <source>
        <dbReference type="Pfam" id="PF08288"/>
    </source>
</evidence>
<dbReference type="SUPFAM" id="SSF53756">
    <property type="entry name" value="UDP-Glycosyltransferase/glycogen phosphorylase"/>
    <property type="match status" value="1"/>
</dbReference>
<dbReference type="OrthoDB" id="734129at2759"/>
<evidence type="ECO:0000313" key="3">
    <source>
        <dbReference type="EMBL" id="CDW55521.1"/>
    </source>
</evidence>
<gene>
    <name evidence="3" type="ORF">TTRE_0000379301</name>
</gene>
<dbReference type="Pfam" id="PF13692">
    <property type="entry name" value="Glyco_trans_1_4"/>
    <property type="match status" value="1"/>
</dbReference>
<dbReference type="Pfam" id="PF08288">
    <property type="entry name" value="PIGA"/>
    <property type="match status" value="1"/>
</dbReference>
<proteinExistence type="predicted"/>